<protein>
    <submittedName>
        <fullName evidence="1">Uncharacterized protein</fullName>
    </submittedName>
</protein>
<dbReference type="AlphaFoldDB" id="A0A9P6CPB0"/>
<sequence length="65" mass="7492">MTTLSCFSLVSGTITSVRHSQIHCDSRTQYGSKVPLFLDIDTLFEKPQCKRDSRYTLMNSQKYVK</sequence>
<dbReference type="EMBL" id="MU150235">
    <property type="protein sequence ID" value="KAF9467814.1"/>
    <property type="molecule type" value="Genomic_DNA"/>
</dbReference>
<keyword evidence="2" id="KW-1185">Reference proteome</keyword>
<organism evidence="1 2">
    <name type="scientific">Collybia nuda</name>
    <dbReference type="NCBI Taxonomy" id="64659"/>
    <lineage>
        <taxon>Eukaryota</taxon>
        <taxon>Fungi</taxon>
        <taxon>Dikarya</taxon>
        <taxon>Basidiomycota</taxon>
        <taxon>Agaricomycotina</taxon>
        <taxon>Agaricomycetes</taxon>
        <taxon>Agaricomycetidae</taxon>
        <taxon>Agaricales</taxon>
        <taxon>Tricholomatineae</taxon>
        <taxon>Clitocybaceae</taxon>
        <taxon>Collybia</taxon>
    </lineage>
</organism>
<name>A0A9P6CPB0_9AGAR</name>
<evidence type="ECO:0000313" key="2">
    <source>
        <dbReference type="Proteomes" id="UP000807353"/>
    </source>
</evidence>
<evidence type="ECO:0000313" key="1">
    <source>
        <dbReference type="EMBL" id="KAF9467814.1"/>
    </source>
</evidence>
<accession>A0A9P6CPB0</accession>
<reference evidence="1" key="1">
    <citation type="submission" date="2020-11" db="EMBL/GenBank/DDBJ databases">
        <authorList>
            <consortium name="DOE Joint Genome Institute"/>
            <person name="Ahrendt S."/>
            <person name="Riley R."/>
            <person name="Andreopoulos W."/>
            <person name="Labutti K."/>
            <person name="Pangilinan J."/>
            <person name="Ruiz-Duenas F.J."/>
            <person name="Barrasa J.M."/>
            <person name="Sanchez-Garcia M."/>
            <person name="Camarero S."/>
            <person name="Miyauchi S."/>
            <person name="Serrano A."/>
            <person name="Linde D."/>
            <person name="Babiker R."/>
            <person name="Drula E."/>
            <person name="Ayuso-Fernandez I."/>
            <person name="Pacheco R."/>
            <person name="Padilla G."/>
            <person name="Ferreira P."/>
            <person name="Barriuso J."/>
            <person name="Kellner H."/>
            <person name="Castanera R."/>
            <person name="Alfaro M."/>
            <person name="Ramirez L."/>
            <person name="Pisabarro A.G."/>
            <person name="Kuo A."/>
            <person name="Tritt A."/>
            <person name="Lipzen A."/>
            <person name="He G."/>
            <person name="Yan M."/>
            <person name="Ng V."/>
            <person name="Cullen D."/>
            <person name="Martin F."/>
            <person name="Rosso M.-N."/>
            <person name="Henrissat B."/>
            <person name="Hibbett D."/>
            <person name="Martinez A.T."/>
            <person name="Grigoriev I.V."/>
        </authorList>
    </citation>
    <scope>NUCLEOTIDE SEQUENCE</scope>
    <source>
        <strain evidence="1">CBS 247.69</strain>
    </source>
</reference>
<comment type="caution">
    <text evidence="1">The sequence shown here is derived from an EMBL/GenBank/DDBJ whole genome shotgun (WGS) entry which is preliminary data.</text>
</comment>
<dbReference type="Proteomes" id="UP000807353">
    <property type="component" value="Unassembled WGS sequence"/>
</dbReference>
<proteinExistence type="predicted"/>
<gene>
    <name evidence="1" type="ORF">BDZ94DRAFT_1247802</name>
</gene>